<sequence length="65" mass="7495">MKVWNGEDKGFELRSPLYPPRPHFLANNKTPLKMKVWNGEDKGFELRSPLYCPFPHLKPTTPKGG</sequence>
<accession>A0A8H8CKM0</accession>
<comment type="caution">
    <text evidence="1">The sequence shown here is derived from an EMBL/GenBank/DDBJ whole genome shotgun (WGS) entry which is preliminary data.</text>
</comment>
<organism evidence="1">
    <name type="scientific">Psilocybe cubensis</name>
    <name type="common">Psychedelic mushroom</name>
    <name type="synonym">Stropharia cubensis</name>
    <dbReference type="NCBI Taxonomy" id="181762"/>
    <lineage>
        <taxon>Eukaryota</taxon>
        <taxon>Fungi</taxon>
        <taxon>Dikarya</taxon>
        <taxon>Basidiomycota</taxon>
        <taxon>Agaricomycotina</taxon>
        <taxon>Agaricomycetes</taxon>
        <taxon>Agaricomycetidae</taxon>
        <taxon>Agaricales</taxon>
        <taxon>Agaricineae</taxon>
        <taxon>Strophariaceae</taxon>
        <taxon>Psilocybe</taxon>
    </lineage>
</organism>
<proteinExistence type="predicted"/>
<gene>
    <name evidence="1" type="ORF">JR316_004364</name>
</gene>
<protein>
    <submittedName>
        <fullName evidence="1">Uncharacterized protein</fullName>
    </submittedName>
</protein>
<evidence type="ECO:0000313" key="1">
    <source>
        <dbReference type="EMBL" id="KAG5169982.1"/>
    </source>
</evidence>
<dbReference type="AlphaFoldDB" id="A0A8H8CKM0"/>
<dbReference type="EMBL" id="JAFIQS010000004">
    <property type="protein sequence ID" value="KAG5169982.1"/>
    <property type="molecule type" value="Genomic_DNA"/>
</dbReference>
<reference evidence="1" key="1">
    <citation type="submission" date="2021-02" db="EMBL/GenBank/DDBJ databases">
        <title>Psilocybe cubensis genome.</title>
        <authorList>
            <person name="Mckernan K.J."/>
            <person name="Crawford S."/>
            <person name="Trippe A."/>
            <person name="Kane L.T."/>
            <person name="Mclaughlin S."/>
        </authorList>
    </citation>
    <scope>NUCLEOTIDE SEQUENCE [LARGE SCALE GENOMIC DNA]</scope>
    <source>
        <strain evidence="1">MGC-MH-2018</strain>
    </source>
</reference>
<name>A0A8H8CKM0_PSICU</name>